<dbReference type="EMBL" id="CP026304">
    <property type="protein sequence ID" value="AVZ77821.1"/>
    <property type="molecule type" value="Genomic_DNA"/>
</dbReference>
<keyword evidence="4" id="KW-1185">Reference proteome</keyword>
<accession>A0A2R4TFD1</accession>
<reference evidence="3 4" key="1">
    <citation type="submission" date="2018-01" db="EMBL/GenBank/DDBJ databases">
        <title>Complete genome sequence of Streptomyces lunaelactis MM109T, a Ferroverdin A producer isolated from cave moonmilk deposits.</title>
        <authorList>
            <person name="Naome A."/>
            <person name="Martinet L."/>
            <person name="Maciejewska M."/>
            <person name="Anderssen S."/>
            <person name="Adam D."/>
            <person name="Tenconi E."/>
            <person name="Deflandre B."/>
            <person name="Arguelles-Arias A."/>
            <person name="Calusinska M."/>
            <person name="Copieters W."/>
            <person name="Karim L."/>
            <person name="Hanikenne M."/>
            <person name="Baurain D."/>
            <person name="van Wezel G."/>
            <person name="Smargiasso N."/>
            <person name="de Pauw E."/>
            <person name="Delfosse P."/>
            <person name="Rigali S."/>
        </authorList>
    </citation>
    <scope>NUCLEOTIDE SEQUENCE [LARGE SCALE GENOMIC DNA]</scope>
    <source>
        <strain evidence="3 4">MM109</strain>
    </source>
</reference>
<dbReference type="GO" id="GO:0071949">
    <property type="term" value="F:FAD binding"/>
    <property type="evidence" value="ECO:0007669"/>
    <property type="project" value="InterPro"/>
</dbReference>
<dbReference type="InterPro" id="IPR036188">
    <property type="entry name" value="FAD/NAD-bd_sf"/>
</dbReference>
<gene>
    <name evidence="3" type="ORF">SLUN_35215</name>
</gene>
<comment type="similarity">
    <text evidence="1">Belongs to the flavin-dependent halogenase family. Bacterial tryptophan halogenase subfamily.</text>
</comment>
<dbReference type="SUPFAM" id="SSF51905">
    <property type="entry name" value="FAD/NAD(P)-binding domain"/>
    <property type="match status" value="1"/>
</dbReference>
<dbReference type="Gene3D" id="3.50.50.60">
    <property type="entry name" value="FAD/NAD(P)-binding domain"/>
    <property type="match status" value="1"/>
</dbReference>
<dbReference type="Gene3D" id="3.30.9.100">
    <property type="match status" value="1"/>
</dbReference>
<dbReference type="Proteomes" id="UP000244201">
    <property type="component" value="Chromosome"/>
</dbReference>
<dbReference type="Pfam" id="PF01494">
    <property type="entry name" value="FAD_binding_3"/>
    <property type="match status" value="1"/>
</dbReference>
<evidence type="ECO:0000313" key="3">
    <source>
        <dbReference type="EMBL" id="AVZ77821.1"/>
    </source>
</evidence>
<sequence>MVAGGGPAGTAAALTLARAGRSVLLADAGTGAPKIGEALPSAARPLLRDLGVDELAISAGHLPCYSNLSGWGSSALGCVDFINDPNGHGWHLDRPLFDRRMREGARAIGVHLRERTAVRPESRRQDGSWTVTLRGPAAAETVHCDWVVDATGRGRAIASRCRARHRTRDRLVATHVTLGAGTGADETSSLVESSEDGWWYTTVLPSGGRLVAYFTDADLVTPDLRTLHGFRALLRQTRHVLARTEAHPFPPNAASRRSPAHTAHLDSPYGDGWVAIGDAAVAFDPISSQGILTALYTGMTAARALHARLEGDDRALTSYATNVAALLAAYQRNRHSVYALERRWAERPFWQRRLTPTRTS</sequence>
<name>A0A2R4TFD1_9ACTN</name>
<protein>
    <submittedName>
        <fullName evidence="3">Oxidoreductase</fullName>
    </submittedName>
</protein>
<dbReference type="PANTHER" id="PTHR43747:SF1">
    <property type="entry name" value="SLR1998 PROTEIN"/>
    <property type="match status" value="1"/>
</dbReference>
<evidence type="ECO:0000256" key="1">
    <source>
        <dbReference type="ARBA" id="ARBA00038396"/>
    </source>
</evidence>
<dbReference type="KEGG" id="slk:SLUN_35215"/>
<proteinExistence type="inferred from homology"/>
<organism evidence="3 4">
    <name type="scientific">Streptomyces lunaelactis</name>
    <dbReference type="NCBI Taxonomy" id="1535768"/>
    <lineage>
        <taxon>Bacteria</taxon>
        <taxon>Bacillati</taxon>
        <taxon>Actinomycetota</taxon>
        <taxon>Actinomycetes</taxon>
        <taxon>Kitasatosporales</taxon>
        <taxon>Streptomycetaceae</taxon>
        <taxon>Streptomyces</taxon>
    </lineage>
</organism>
<dbReference type="InterPro" id="IPR002938">
    <property type="entry name" value="FAD-bd"/>
</dbReference>
<evidence type="ECO:0000313" key="4">
    <source>
        <dbReference type="Proteomes" id="UP000244201"/>
    </source>
</evidence>
<feature type="domain" description="FAD-binding" evidence="2">
    <location>
        <begin position="2"/>
        <end position="325"/>
    </location>
</feature>
<dbReference type="InterPro" id="IPR050816">
    <property type="entry name" value="Flavin-dep_Halogenase_NPB"/>
</dbReference>
<dbReference type="AlphaFoldDB" id="A0A2R4TFD1"/>
<evidence type="ECO:0000259" key="2">
    <source>
        <dbReference type="Pfam" id="PF01494"/>
    </source>
</evidence>
<dbReference type="PANTHER" id="PTHR43747">
    <property type="entry name" value="FAD-BINDING PROTEIN"/>
    <property type="match status" value="1"/>
</dbReference>